<evidence type="ECO:0000256" key="1">
    <source>
        <dbReference type="SAM" id="Phobius"/>
    </source>
</evidence>
<name>A0A9X1JRI2_9FLAO</name>
<accession>A0A9X1JRI2</accession>
<feature type="transmembrane region" description="Helical" evidence="1">
    <location>
        <begin position="146"/>
        <end position="167"/>
    </location>
</feature>
<sequence>MEHQKPTAGKFALNYGVVLGMVMLSISVIMYVTGMALEGVQWPAVIYYIAFPVAIIYGISQYKKSNANTLSLGDALKVGLAIAIISALVYVVWIFLFNYVIDPEFTAQSLEIVKDKMLENPNMTEEQIKQSLEWAEMFSSPSAASAFWIAMSLFFGLIYSLIGGLVMKNNS</sequence>
<reference evidence="2" key="1">
    <citation type="submission" date="2021-04" db="EMBL/GenBank/DDBJ databases">
        <authorList>
            <person name="Pira H."/>
            <person name="Risdian C."/>
            <person name="Wink J."/>
        </authorList>
    </citation>
    <scope>NUCLEOTIDE SEQUENCE</scope>
    <source>
        <strain evidence="2">WHY3</strain>
    </source>
</reference>
<dbReference type="RefSeq" id="WP_218545171.1">
    <property type="nucleotide sequence ID" value="NZ_JAGSPD010000003.1"/>
</dbReference>
<organism evidence="2 3">
    <name type="scientific">Winogradskyella luteola</name>
    <dbReference type="NCBI Taxonomy" id="2828330"/>
    <lineage>
        <taxon>Bacteria</taxon>
        <taxon>Pseudomonadati</taxon>
        <taxon>Bacteroidota</taxon>
        <taxon>Flavobacteriia</taxon>
        <taxon>Flavobacteriales</taxon>
        <taxon>Flavobacteriaceae</taxon>
        <taxon>Winogradskyella</taxon>
    </lineage>
</organism>
<dbReference type="AlphaFoldDB" id="A0A9X1JRI2"/>
<dbReference type="Pfam" id="PF13858">
    <property type="entry name" value="DUF4199"/>
    <property type="match status" value="1"/>
</dbReference>
<feature type="transmembrane region" description="Helical" evidence="1">
    <location>
        <begin position="12"/>
        <end position="34"/>
    </location>
</feature>
<keyword evidence="1" id="KW-1133">Transmembrane helix</keyword>
<keyword evidence="3" id="KW-1185">Reference proteome</keyword>
<keyword evidence="1" id="KW-0472">Membrane</keyword>
<evidence type="ECO:0000313" key="3">
    <source>
        <dbReference type="Proteomes" id="UP001138894"/>
    </source>
</evidence>
<gene>
    <name evidence="2" type="ORF">KCG49_05375</name>
</gene>
<evidence type="ECO:0000313" key="2">
    <source>
        <dbReference type="EMBL" id="MBV7268627.1"/>
    </source>
</evidence>
<dbReference type="InterPro" id="IPR025250">
    <property type="entry name" value="DUF4199"/>
</dbReference>
<proteinExistence type="predicted"/>
<protein>
    <submittedName>
        <fullName evidence="2">DUF4199 domain-containing protein</fullName>
    </submittedName>
</protein>
<comment type="caution">
    <text evidence="2">The sequence shown here is derived from an EMBL/GenBank/DDBJ whole genome shotgun (WGS) entry which is preliminary data.</text>
</comment>
<feature type="transmembrane region" description="Helical" evidence="1">
    <location>
        <begin position="80"/>
        <end position="101"/>
    </location>
</feature>
<feature type="transmembrane region" description="Helical" evidence="1">
    <location>
        <begin position="40"/>
        <end position="59"/>
    </location>
</feature>
<dbReference type="EMBL" id="JAGSPD010000003">
    <property type="protein sequence ID" value="MBV7268627.1"/>
    <property type="molecule type" value="Genomic_DNA"/>
</dbReference>
<dbReference type="Proteomes" id="UP001138894">
    <property type="component" value="Unassembled WGS sequence"/>
</dbReference>
<keyword evidence="1" id="KW-0812">Transmembrane</keyword>